<evidence type="ECO:0000256" key="2">
    <source>
        <dbReference type="PROSITE-ProRule" id="PRU00335"/>
    </source>
</evidence>
<feature type="DNA-binding region" description="H-T-H motif" evidence="2">
    <location>
        <begin position="24"/>
        <end position="43"/>
    </location>
</feature>
<accession>A0A841AJZ5</accession>
<dbReference type="InterPro" id="IPR001647">
    <property type="entry name" value="HTH_TetR"/>
</dbReference>
<dbReference type="PANTHER" id="PTHR30055">
    <property type="entry name" value="HTH-TYPE TRANSCRIPTIONAL REGULATOR RUTR"/>
    <property type="match status" value="1"/>
</dbReference>
<dbReference type="SUPFAM" id="SSF48498">
    <property type="entry name" value="Tetracyclin repressor-like, C-terminal domain"/>
    <property type="match status" value="1"/>
</dbReference>
<dbReference type="GO" id="GO:0000976">
    <property type="term" value="F:transcription cis-regulatory region binding"/>
    <property type="evidence" value="ECO:0007669"/>
    <property type="project" value="TreeGrafter"/>
</dbReference>
<name>A0A841AJZ5_9MICO</name>
<dbReference type="EMBL" id="JACHMJ010000001">
    <property type="protein sequence ID" value="MBB5841769.1"/>
    <property type="molecule type" value="Genomic_DNA"/>
</dbReference>
<evidence type="ECO:0000259" key="3">
    <source>
        <dbReference type="PROSITE" id="PS50977"/>
    </source>
</evidence>
<comment type="caution">
    <text evidence="4">The sequence shown here is derived from an EMBL/GenBank/DDBJ whole genome shotgun (WGS) entry which is preliminary data.</text>
</comment>
<dbReference type="InterPro" id="IPR036271">
    <property type="entry name" value="Tet_transcr_reg_TetR-rel_C_sf"/>
</dbReference>
<gene>
    <name evidence="4" type="ORF">HD599_000092</name>
</gene>
<dbReference type="Gene3D" id="1.10.10.60">
    <property type="entry name" value="Homeodomain-like"/>
    <property type="match status" value="1"/>
</dbReference>
<dbReference type="SUPFAM" id="SSF46689">
    <property type="entry name" value="Homeodomain-like"/>
    <property type="match status" value="1"/>
</dbReference>
<evidence type="ECO:0000313" key="4">
    <source>
        <dbReference type="EMBL" id="MBB5841769.1"/>
    </source>
</evidence>
<feature type="domain" description="HTH tetR-type" evidence="3">
    <location>
        <begin position="1"/>
        <end position="61"/>
    </location>
</feature>
<dbReference type="PANTHER" id="PTHR30055:SF209">
    <property type="entry name" value="POSSIBLE TRANSCRIPTIONAL REGULATORY PROTEIN (PROBABLY TETR-FAMILY)"/>
    <property type="match status" value="1"/>
</dbReference>
<evidence type="ECO:0000313" key="5">
    <source>
        <dbReference type="Proteomes" id="UP000536685"/>
    </source>
</evidence>
<dbReference type="GO" id="GO:0003700">
    <property type="term" value="F:DNA-binding transcription factor activity"/>
    <property type="evidence" value="ECO:0007669"/>
    <property type="project" value="TreeGrafter"/>
</dbReference>
<dbReference type="Proteomes" id="UP000536685">
    <property type="component" value="Unassembled WGS sequence"/>
</dbReference>
<dbReference type="RefSeq" id="WP_184232626.1">
    <property type="nucleotide sequence ID" value="NZ_JACHMJ010000001.1"/>
</dbReference>
<organism evidence="4 5">
    <name type="scientific">Conyzicola lurida</name>
    <dbReference type="NCBI Taxonomy" id="1172621"/>
    <lineage>
        <taxon>Bacteria</taxon>
        <taxon>Bacillati</taxon>
        <taxon>Actinomycetota</taxon>
        <taxon>Actinomycetes</taxon>
        <taxon>Micrococcales</taxon>
        <taxon>Microbacteriaceae</taxon>
        <taxon>Conyzicola</taxon>
    </lineage>
</organism>
<sequence length="230" mass="24464">MSTRDDILAATAELLVESATGDISTRAICERAGVQAPTLYRHFGDKDALLAAVVDEAFEQYLGSKRLVVATDDPVERLRNGWDSHNAWALAHPAYYRIIFSPFATGSIAAAEAMAILRTHLDLCAEAGLLRVAPEVAAQMIMAANVGVSLMQLTRGELYPDPGLSTRVRDAVHARVFVADIPPSTSEKGRSDVATAATTLAALVAADDAAPLAPTERALLLDWLARLGDA</sequence>
<proteinExistence type="predicted"/>
<dbReference type="InterPro" id="IPR050109">
    <property type="entry name" value="HTH-type_TetR-like_transc_reg"/>
</dbReference>
<evidence type="ECO:0000256" key="1">
    <source>
        <dbReference type="ARBA" id="ARBA00023125"/>
    </source>
</evidence>
<dbReference type="InterPro" id="IPR009057">
    <property type="entry name" value="Homeodomain-like_sf"/>
</dbReference>
<protein>
    <submittedName>
        <fullName evidence="4">AcrR family transcriptional regulator</fullName>
    </submittedName>
</protein>
<dbReference type="Pfam" id="PF00440">
    <property type="entry name" value="TetR_N"/>
    <property type="match status" value="1"/>
</dbReference>
<dbReference type="PROSITE" id="PS50977">
    <property type="entry name" value="HTH_TETR_2"/>
    <property type="match status" value="1"/>
</dbReference>
<reference evidence="4 5" key="1">
    <citation type="submission" date="2020-08" db="EMBL/GenBank/DDBJ databases">
        <title>Sequencing the genomes of 1000 actinobacteria strains.</title>
        <authorList>
            <person name="Klenk H.-P."/>
        </authorList>
    </citation>
    <scope>NUCLEOTIDE SEQUENCE [LARGE SCALE GENOMIC DNA]</scope>
    <source>
        <strain evidence="4 5">DSM 105784</strain>
    </source>
</reference>
<keyword evidence="5" id="KW-1185">Reference proteome</keyword>
<keyword evidence="1 2" id="KW-0238">DNA-binding</keyword>
<dbReference type="Gene3D" id="1.10.357.10">
    <property type="entry name" value="Tetracycline Repressor, domain 2"/>
    <property type="match status" value="1"/>
</dbReference>
<dbReference type="PRINTS" id="PR00455">
    <property type="entry name" value="HTHTETR"/>
</dbReference>
<dbReference type="AlphaFoldDB" id="A0A841AJZ5"/>